<feature type="domain" description="CR-type" evidence="15">
    <location>
        <begin position="144"/>
        <end position="226"/>
    </location>
</feature>
<dbReference type="Pfam" id="PF00226">
    <property type="entry name" value="DnaJ"/>
    <property type="match status" value="1"/>
</dbReference>
<dbReference type="Gene3D" id="2.10.230.10">
    <property type="entry name" value="Heat shock protein DnaJ, cysteine-rich domain"/>
    <property type="match status" value="1"/>
</dbReference>
<dbReference type="FunFam" id="2.60.260.20:FF:000005">
    <property type="entry name" value="Chaperone protein dnaJ 1, mitochondrial"/>
    <property type="match status" value="1"/>
</dbReference>
<dbReference type="PROSITE" id="PS50076">
    <property type="entry name" value="DNAJ_2"/>
    <property type="match status" value="1"/>
</dbReference>
<comment type="subcellular location">
    <subcellularLocation>
        <location evidence="12">Cytoplasm</location>
    </subcellularLocation>
</comment>
<comment type="subunit">
    <text evidence="12">Homodimer.</text>
</comment>
<gene>
    <name evidence="16" type="primary">dnaJ_2</name>
    <name evidence="12" type="synonym">dnaJ</name>
    <name evidence="16" type="ORF">NCTC13063_02511</name>
</gene>
<feature type="repeat" description="CXXCXGXG motif" evidence="12">
    <location>
        <begin position="174"/>
        <end position="181"/>
    </location>
</feature>
<dbReference type="GO" id="GO:0031072">
    <property type="term" value="F:heat shock protein binding"/>
    <property type="evidence" value="ECO:0007669"/>
    <property type="project" value="InterPro"/>
</dbReference>
<evidence type="ECO:0000313" key="16">
    <source>
        <dbReference type="EMBL" id="SUB96740.1"/>
    </source>
</evidence>
<feature type="binding site" evidence="12">
    <location>
        <position position="200"/>
    </location>
    <ligand>
        <name>Zn(2+)</name>
        <dbReference type="ChEBI" id="CHEBI:29105"/>
        <label>2</label>
    </ligand>
</feature>
<dbReference type="GeneID" id="93537431"/>
<dbReference type="SUPFAM" id="SSF46565">
    <property type="entry name" value="Chaperone J-domain"/>
    <property type="match status" value="1"/>
</dbReference>
<dbReference type="Proteomes" id="UP000255283">
    <property type="component" value="Unassembled WGS sequence"/>
</dbReference>
<accession>A0AAQ1UNI6</accession>
<dbReference type="InterPro" id="IPR036869">
    <property type="entry name" value="J_dom_sf"/>
</dbReference>
<dbReference type="InterPro" id="IPR002939">
    <property type="entry name" value="DnaJ_C"/>
</dbReference>
<keyword evidence="5 12" id="KW-0863">Zinc-finger</keyword>
<dbReference type="SUPFAM" id="SSF49493">
    <property type="entry name" value="HSP40/DnaJ peptide-binding domain"/>
    <property type="match status" value="2"/>
</dbReference>
<dbReference type="HAMAP" id="MF_01152">
    <property type="entry name" value="DnaJ"/>
    <property type="match status" value="1"/>
</dbReference>
<dbReference type="GO" id="GO:0051082">
    <property type="term" value="F:unfolded protein binding"/>
    <property type="evidence" value="ECO:0007669"/>
    <property type="project" value="UniProtKB-UniRule"/>
</dbReference>
<evidence type="ECO:0000256" key="10">
    <source>
        <dbReference type="ARBA" id="ARBA00061004"/>
    </source>
</evidence>
<dbReference type="PROSITE" id="PS51188">
    <property type="entry name" value="ZF_CR"/>
    <property type="match status" value="1"/>
</dbReference>
<dbReference type="GO" id="GO:0005524">
    <property type="term" value="F:ATP binding"/>
    <property type="evidence" value="ECO:0007669"/>
    <property type="project" value="InterPro"/>
</dbReference>
<feature type="zinc finger region" description="CR-type" evidence="13">
    <location>
        <begin position="144"/>
        <end position="226"/>
    </location>
</feature>
<dbReference type="CDD" id="cd10747">
    <property type="entry name" value="DnaJ_C"/>
    <property type="match status" value="1"/>
</dbReference>
<evidence type="ECO:0000256" key="13">
    <source>
        <dbReference type="PROSITE-ProRule" id="PRU00546"/>
    </source>
</evidence>
<evidence type="ECO:0000256" key="7">
    <source>
        <dbReference type="ARBA" id="ARBA00023016"/>
    </source>
</evidence>
<evidence type="ECO:0000259" key="15">
    <source>
        <dbReference type="PROSITE" id="PS51188"/>
    </source>
</evidence>
<dbReference type="FunFam" id="2.10.230.10:FF:000002">
    <property type="entry name" value="Molecular chaperone DnaJ"/>
    <property type="match status" value="1"/>
</dbReference>
<dbReference type="PANTHER" id="PTHR43096">
    <property type="entry name" value="DNAJ HOMOLOG 1, MITOCHONDRIAL-RELATED"/>
    <property type="match status" value="1"/>
</dbReference>
<evidence type="ECO:0000256" key="2">
    <source>
        <dbReference type="ARBA" id="ARBA00022705"/>
    </source>
</evidence>
<feature type="repeat" description="CXXCXGXG motif" evidence="12">
    <location>
        <begin position="157"/>
        <end position="164"/>
    </location>
</feature>
<dbReference type="NCBIfam" id="TIGR02349">
    <property type="entry name" value="DnaJ_bact"/>
    <property type="match status" value="1"/>
</dbReference>
<dbReference type="SMART" id="SM00271">
    <property type="entry name" value="DnaJ"/>
    <property type="match status" value="1"/>
</dbReference>
<dbReference type="InterPro" id="IPR001305">
    <property type="entry name" value="HSP_DnaJ_Cys-rich_dom"/>
</dbReference>
<evidence type="ECO:0000256" key="8">
    <source>
        <dbReference type="ARBA" id="ARBA00023186"/>
    </source>
</evidence>
<keyword evidence="7 12" id="KW-0346">Stress response</keyword>
<organism evidence="16 17">
    <name type="scientific">Segatella buccae</name>
    <dbReference type="NCBI Taxonomy" id="28126"/>
    <lineage>
        <taxon>Bacteria</taxon>
        <taxon>Pseudomonadati</taxon>
        <taxon>Bacteroidota</taxon>
        <taxon>Bacteroidia</taxon>
        <taxon>Bacteroidales</taxon>
        <taxon>Prevotellaceae</taxon>
        <taxon>Segatella</taxon>
    </lineage>
</organism>
<evidence type="ECO:0000256" key="1">
    <source>
        <dbReference type="ARBA" id="ARBA00022490"/>
    </source>
</evidence>
<evidence type="ECO:0000256" key="3">
    <source>
        <dbReference type="ARBA" id="ARBA00022723"/>
    </source>
</evidence>
<feature type="binding site" evidence="12">
    <location>
        <position position="214"/>
    </location>
    <ligand>
        <name>Zn(2+)</name>
        <dbReference type="ChEBI" id="CHEBI:29105"/>
        <label>1</label>
    </ligand>
</feature>
<dbReference type="CDD" id="cd06257">
    <property type="entry name" value="DnaJ"/>
    <property type="match status" value="1"/>
</dbReference>
<dbReference type="Pfam" id="PF01556">
    <property type="entry name" value="DnaJ_C"/>
    <property type="match status" value="1"/>
</dbReference>
<comment type="cofactor">
    <cofactor evidence="12">
        <name>Zn(2+)</name>
        <dbReference type="ChEBI" id="CHEBI:29105"/>
    </cofactor>
    <text evidence="12">Binds 2 Zn(2+) ions per monomer.</text>
</comment>
<feature type="repeat" description="CXXCXGXG motif" evidence="12">
    <location>
        <begin position="214"/>
        <end position="221"/>
    </location>
</feature>
<dbReference type="InterPro" id="IPR036410">
    <property type="entry name" value="HSP_DnaJ_Cys-rich_dom_sf"/>
</dbReference>
<dbReference type="NCBIfam" id="NF008035">
    <property type="entry name" value="PRK10767.1"/>
    <property type="match status" value="1"/>
</dbReference>
<name>A0AAQ1UNI6_9BACT</name>
<comment type="caution">
    <text evidence="16">The sequence shown here is derived from an EMBL/GenBank/DDBJ whole genome shotgun (WGS) entry which is preliminary data.</text>
</comment>
<comment type="similarity">
    <text evidence="10 12">Belongs to the DnaJ family.</text>
</comment>
<dbReference type="GO" id="GO:0008270">
    <property type="term" value="F:zinc ion binding"/>
    <property type="evidence" value="ECO:0007669"/>
    <property type="project" value="UniProtKB-UniRule"/>
</dbReference>
<feature type="binding site" evidence="12">
    <location>
        <position position="174"/>
    </location>
    <ligand>
        <name>Zn(2+)</name>
        <dbReference type="ChEBI" id="CHEBI:29105"/>
        <label>2</label>
    </ligand>
</feature>
<dbReference type="PROSITE" id="PS00636">
    <property type="entry name" value="DNAJ_1"/>
    <property type="match status" value="1"/>
</dbReference>
<evidence type="ECO:0000256" key="4">
    <source>
        <dbReference type="ARBA" id="ARBA00022737"/>
    </source>
</evidence>
<reference evidence="16 17" key="1">
    <citation type="submission" date="2018-06" db="EMBL/GenBank/DDBJ databases">
        <authorList>
            <consortium name="Pathogen Informatics"/>
            <person name="Doyle S."/>
        </authorList>
    </citation>
    <scope>NUCLEOTIDE SEQUENCE [LARGE SCALE GENOMIC DNA]</scope>
    <source>
        <strain evidence="16 17">NCTC13063</strain>
    </source>
</reference>
<dbReference type="Gene3D" id="2.60.260.20">
    <property type="entry name" value="Urease metallochaperone UreE, N-terminal domain"/>
    <property type="match status" value="2"/>
</dbReference>
<evidence type="ECO:0000256" key="9">
    <source>
        <dbReference type="ARBA" id="ARBA00053423"/>
    </source>
</evidence>
<feature type="binding site" evidence="12">
    <location>
        <position position="177"/>
    </location>
    <ligand>
        <name>Zn(2+)</name>
        <dbReference type="ChEBI" id="CHEBI:29105"/>
        <label>2</label>
    </ligand>
</feature>
<dbReference type="GO" id="GO:0042026">
    <property type="term" value="P:protein refolding"/>
    <property type="evidence" value="ECO:0007669"/>
    <property type="project" value="TreeGrafter"/>
</dbReference>
<dbReference type="PRINTS" id="PR00625">
    <property type="entry name" value="JDOMAIN"/>
</dbReference>
<dbReference type="GO" id="GO:0006260">
    <property type="term" value="P:DNA replication"/>
    <property type="evidence" value="ECO:0007669"/>
    <property type="project" value="UniProtKB-KW"/>
</dbReference>
<protein>
    <recommendedName>
        <fullName evidence="11 12">Chaperone protein DnaJ</fullName>
    </recommendedName>
</protein>
<dbReference type="GO" id="GO:0009408">
    <property type="term" value="P:response to heat"/>
    <property type="evidence" value="ECO:0007669"/>
    <property type="project" value="InterPro"/>
</dbReference>
<dbReference type="SUPFAM" id="SSF57938">
    <property type="entry name" value="DnaJ/Hsp40 cysteine-rich domain"/>
    <property type="match status" value="1"/>
</dbReference>
<dbReference type="Gene3D" id="1.10.287.110">
    <property type="entry name" value="DnaJ domain"/>
    <property type="match status" value="1"/>
</dbReference>
<keyword evidence="1 12" id="KW-0963">Cytoplasm</keyword>
<comment type="domain">
    <text evidence="12">The J domain is necessary and sufficient to stimulate DnaK ATPase activity. Zinc center 1 plays an important role in the autonomous, DnaK-independent chaperone activity of DnaJ. Zinc center 2 is essential for interaction with DnaK and for DnaJ activity.</text>
</comment>
<feature type="binding site" evidence="12">
    <location>
        <position position="160"/>
    </location>
    <ligand>
        <name>Zn(2+)</name>
        <dbReference type="ChEBI" id="CHEBI:29105"/>
        <label>1</label>
    </ligand>
</feature>
<dbReference type="GO" id="GO:0005737">
    <property type="term" value="C:cytoplasm"/>
    <property type="evidence" value="ECO:0007669"/>
    <property type="project" value="UniProtKB-SubCell"/>
</dbReference>
<evidence type="ECO:0000256" key="5">
    <source>
        <dbReference type="ARBA" id="ARBA00022771"/>
    </source>
</evidence>
<keyword evidence="6 12" id="KW-0862">Zinc</keyword>
<dbReference type="InterPro" id="IPR018253">
    <property type="entry name" value="DnaJ_domain_CS"/>
</dbReference>
<evidence type="ECO:0000256" key="12">
    <source>
        <dbReference type="HAMAP-Rule" id="MF_01152"/>
    </source>
</evidence>
<feature type="binding site" evidence="12">
    <location>
        <position position="157"/>
    </location>
    <ligand>
        <name>Zn(2+)</name>
        <dbReference type="ChEBI" id="CHEBI:29105"/>
        <label>1</label>
    </ligand>
</feature>
<proteinExistence type="inferred from homology"/>
<comment type="function">
    <text evidence="9 12">Participates actively in the response to hyperosmotic and heat shock by preventing the aggregation of stress-denatured proteins and by disaggregating proteins, also in an autonomous, DnaK-independent fashion. Unfolded proteins bind initially to DnaJ; upon interaction with the DnaJ-bound protein, DnaK hydrolyzes its bound ATP, resulting in the formation of a stable complex. GrpE releases ADP from DnaK; ATP binding to DnaK triggers the release of the substrate protein, thus completing the reaction cycle. Several rounds of ATP-dependent interactions between DnaJ, DnaK and GrpE are required for fully efficient folding. Also involved, together with DnaK and GrpE, in the DNA replication of plasmids through activation of initiation proteins.</text>
</comment>
<dbReference type="CDD" id="cd10719">
    <property type="entry name" value="DnaJ_zf"/>
    <property type="match status" value="1"/>
</dbReference>
<sequence length="389" mass="42086">MAQKRDYYEVLEVSRSASDEEIKKAYRKIAIKYHPDRNPGDAKAEEKFKEAAEAYDVLHDPEKRRSYDQFGFDGPQGGFGGFGGGGGMNMDDIFSMFGDIFGGHSGFGGFGGFSSGGGRSQRPQYRGADLRLTVKLTLQEVATGVTKKFKVRKDVTCDHCHGTGAEGGSRAETCPTCQGSGVTVKTVRTMLGMMQTQMACPTCHGEGTVIKNKCPHCGGEGVTKGEEVVEIQIPAGVAEGMVVNVPNKGNAGKHNGVPGDIQVLIKEEPNDTFVRDGQDIIYNLLLDFPTAVLGGEKSIPTIDGKSVTINIEPGTQPGKTLRLRHKGIPAIQGYGSGIGDLVVHISVYVPKELTKDERKAVESFRQSDNFKGDSETKKTIFERFKNFFS</sequence>
<keyword evidence="8 12" id="KW-0143">Chaperone</keyword>
<feature type="binding site" evidence="12">
    <location>
        <position position="203"/>
    </location>
    <ligand>
        <name>Zn(2+)</name>
        <dbReference type="ChEBI" id="CHEBI:29105"/>
        <label>2</label>
    </ligand>
</feature>
<feature type="domain" description="J" evidence="14">
    <location>
        <begin position="6"/>
        <end position="71"/>
    </location>
</feature>
<dbReference type="InterPro" id="IPR012724">
    <property type="entry name" value="DnaJ"/>
</dbReference>
<dbReference type="RefSeq" id="WP_004343098.1">
    <property type="nucleotide sequence ID" value="NZ_CAURJP010000039.1"/>
</dbReference>
<evidence type="ECO:0000256" key="6">
    <source>
        <dbReference type="ARBA" id="ARBA00022833"/>
    </source>
</evidence>
<feature type="binding site" evidence="12">
    <location>
        <position position="217"/>
    </location>
    <ligand>
        <name>Zn(2+)</name>
        <dbReference type="ChEBI" id="CHEBI:29105"/>
        <label>1</label>
    </ligand>
</feature>
<keyword evidence="2 12" id="KW-0235">DNA replication</keyword>
<dbReference type="FunFam" id="1.10.287.110:FF:000034">
    <property type="entry name" value="Chaperone protein DnaJ"/>
    <property type="match status" value="1"/>
</dbReference>
<dbReference type="InterPro" id="IPR008971">
    <property type="entry name" value="HSP40/DnaJ_pept-bd"/>
</dbReference>
<feature type="repeat" description="CXXCXGXG motif" evidence="12">
    <location>
        <begin position="200"/>
        <end position="207"/>
    </location>
</feature>
<evidence type="ECO:0000313" key="17">
    <source>
        <dbReference type="Proteomes" id="UP000255283"/>
    </source>
</evidence>
<dbReference type="Pfam" id="PF00684">
    <property type="entry name" value="DnaJ_CXXCXGXG"/>
    <property type="match status" value="1"/>
</dbReference>
<evidence type="ECO:0000259" key="14">
    <source>
        <dbReference type="PROSITE" id="PS50076"/>
    </source>
</evidence>
<dbReference type="AlphaFoldDB" id="A0AAQ1UNI6"/>
<evidence type="ECO:0000256" key="11">
    <source>
        <dbReference type="ARBA" id="ARBA00067609"/>
    </source>
</evidence>
<keyword evidence="4 12" id="KW-0677">Repeat</keyword>
<dbReference type="PANTHER" id="PTHR43096:SF48">
    <property type="entry name" value="CHAPERONE PROTEIN DNAJ"/>
    <property type="match status" value="1"/>
</dbReference>
<keyword evidence="3 12" id="KW-0479">Metal-binding</keyword>
<dbReference type="InterPro" id="IPR001623">
    <property type="entry name" value="DnaJ_domain"/>
</dbReference>
<dbReference type="EMBL" id="UGTJ01000002">
    <property type="protein sequence ID" value="SUB96740.1"/>
    <property type="molecule type" value="Genomic_DNA"/>
</dbReference>